<sequence>MLSLHALTTIILGSWIFLIPKICNKEIYFVTEDCWAQIKSQYVTKPMATCAQYITCQATRTEHVNTITVCANSLKRAMLSLHALTTIILGSYGS</sequence>
<organism evidence="2">
    <name type="scientific">Rhipicephalus appendiculatus</name>
    <name type="common">Brown ear tick</name>
    <dbReference type="NCBI Taxonomy" id="34631"/>
    <lineage>
        <taxon>Eukaryota</taxon>
        <taxon>Metazoa</taxon>
        <taxon>Ecdysozoa</taxon>
        <taxon>Arthropoda</taxon>
        <taxon>Chelicerata</taxon>
        <taxon>Arachnida</taxon>
        <taxon>Acari</taxon>
        <taxon>Parasitiformes</taxon>
        <taxon>Ixodida</taxon>
        <taxon>Ixodoidea</taxon>
        <taxon>Ixodidae</taxon>
        <taxon>Rhipicephalinae</taxon>
        <taxon>Rhipicephalus</taxon>
        <taxon>Rhipicephalus</taxon>
    </lineage>
</organism>
<keyword evidence="1" id="KW-0732">Signal</keyword>
<feature type="chain" id="PRO_5007284618" description="Lipocalin" evidence="1">
    <location>
        <begin position="26"/>
        <end position="94"/>
    </location>
</feature>
<protein>
    <recommendedName>
        <fullName evidence="3">Lipocalin</fullName>
    </recommendedName>
</protein>
<evidence type="ECO:0000256" key="1">
    <source>
        <dbReference type="SAM" id="SignalP"/>
    </source>
</evidence>
<accession>A0A131YCG9</accession>
<dbReference type="AlphaFoldDB" id="A0A131YCG9"/>
<dbReference type="EMBL" id="GEDV01011533">
    <property type="protein sequence ID" value="JAP77024.1"/>
    <property type="molecule type" value="Transcribed_RNA"/>
</dbReference>
<evidence type="ECO:0008006" key="3">
    <source>
        <dbReference type="Google" id="ProtNLM"/>
    </source>
</evidence>
<reference evidence="2" key="1">
    <citation type="journal article" date="2016" name="Ticks Tick Borne Dis.">
        <title>De novo assembly and annotation of the salivary gland transcriptome of Rhipicephalus appendiculatus male and female ticks during blood feeding.</title>
        <authorList>
            <person name="de Castro M.H."/>
            <person name="de Klerk D."/>
            <person name="Pienaar R."/>
            <person name="Latif A.A."/>
            <person name="Rees D.J."/>
            <person name="Mans B.J."/>
        </authorList>
    </citation>
    <scope>NUCLEOTIDE SEQUENCE</scope>
    <source>
        <tissue evidence="2">Salivary glands</tissue>
    </source>
</reference>
<name>A0A131YCG9_RHIAP</name>
<evidence type="ECO:0000313" key="2">
    <source>
        <dbReference type="EMBL" id="JAP77024.1"/>
    </source>
</evidence>
<feature type="signal peptide" evidence="1">
    <location>
        <begin position="1"/>
        <end position="25"/>
    </location>
</feature>
<proteinExistence type="predicted"/>